<name>A0A316V7J1_9BASI</name>
<feature type="region of interest" description="Disordered" evidence="1">
    <location>
        <begin position="100"/>
        <end position="135"/>
    </location>
</feature>
<proteinExistence type="predicted"/>
<feature type="compositionally biased region" description="Basic and acidic residues" evidence="1">
    <location>
        <begin position="100"/>
        <end position="109"/>
    </location>
</feature>
<keyword evidence="4" id="KW-1185">Reference proteome</keyword>
<feature type="transmembrane region" description="Helical" evidence="2">
    <location>
        <begin position="153"/>
        <end position="179"/>
    </location>
</feature>
<dbReference type="OrthoDB" id="3351168at2759"/>
<organism evidence="3 4">
    <name type="scientific">Meira miltonrushii</name>
    <dbReference type="NCBI Taxonomy" id="1280837"/>
    <lineage>
        <taxon>Eukaryota</taxon>
        <taxon>Fungi</taxon>
        <taxon>Dikarya</taxon>
        <taxon>Basidiomycota</taxon>
        <taxon>Ustilaginomycotina</taxon>
        <taxon>Exobasidiomycetes</taxon>
        <taxon>Exobasidiales</taxon>
        <taxon>Brachybasidiaceae</taxon>
        <taxon>Meira</taxon>
    </lineage>
</organism>
<accession>A0A316V7J1</accession>
<dbReference type="GeneID" id="37024353"/>
<keyword evidence="2" id="KW-0812">Transmembrane</keyword>
<feature type="transmembrane region" description="Helical" evidence="2">
    <location>
        <begin position="199"/>
        <end position="224"/>
    </location>
</feature>
<dbReference type="AlphaFoldDB" id="A0A316V7J1"/>
<dbReference type="RefSeq" id="XP_025353714.1">
    <property type="nucleotide sequence ID" value="XM_025502572.1"/>
</dbReference>
<feature type="compositionally biased region" description="Acidic residues" evidence="1">
    <location>
        <begin position="110"/>
        <end position="119"/>
    </location>
</feature>
<feature type="transmembrane region" description="Helical" evidence="2">
    <location>
        <begin position="257"/>
        <end position="277"/>
    </location>
</feature>
<keyword evidence="2" id="KW-1133">Transmembrane helix</keyword>
<dbReference type="InParanoid" id="A0A316V7J1"/>
<sequence length="876" mass="97232">MAPRHLLSISSHDTTDQLIANPHNVHCKLLLTEEVKSSSSRHGDGKVFRQDEADNIHRQTTSKYCSTETIHSRARSMSVNSNRSDFTSITGTTVEVLPEEGHLQEKSLVEEDQPNDEDISEKQRRGSYYRSSRLPSGGKDAVLYNRYRVIKSLFTIVGGWILLLSMCFGFKVLAVKFNWYAPDTLAEYINNNSTASAQWFTFAGVFLGELALILWGYSISYMAFRRLAYGKRRTEILTLAAWNEMSRAGYTLSKRKPLWPVITIIIFIGNTFLPAGFSTLLTPKEMVVTTPYGGHELDQLSPGFAGAISFMPASTFPNPANLSCGSHFVSNFWTFSSHPSIIFDPCPSLDDVQTLISAGRAKLEASINQSEPLFKLPGSVTFIGGTGGVASLGPLGIIPWGQWNKPPKESPTPEGYNYTYILEQQGLTCDVHCWQPKKASELKILRTESTHIPHLLKVTLDCNHESAENDLEVSYHYIGSSSIILKGCTGKDAELQDDPDTTIMYFKDAGASIYGTQGSELGGDLLCELKPKWTRNNVEYSSRKNTIRVSLVEGEDRTAPNRLTGYHGELGPGKQPFSPTSEDSKHRFFQYYTRLLTVQGALSAVGNAFVFTSSLSAALNASDGRARDYSLATSPPRPKLRSEGNNTVSLFTEKNGTLRAYQPVLLNRTAHSVVTLQDLNETVLFGKDSAIQSLAAFNARVNAQRVQTWIQPAQVEIFIKGVFEYAATSQREWFQHYAVDGGGWYGSISEANGTRIVKGTWRQETVGWGESTQNNSSLIYYSLIPLLCFAIVSIGMILWSHWFDAPRETPRAPDIDPTDWLEAVVASAQGGLYKAFPEPSLGTHKGLLEAQKIRIRFGHVYENEEEKPKLGFVCVD</sequence>
<evidence type="ECO:0000313" key="3">
    <source>
        <dbReference type="EMBL" id="PWN33412.1"/>
    </source>
</evidence>
<keyword evidence="2" id="KW-0472">Membrane</keyword>
<evidence type="ECO:0000256" key="2">
    <source>
        <dbReference type="SAM" id="Phobius"/>
    </source>
</evidence>
<dbReference type="Proteomes" id="UP000245771">
    <property type="component" value="Unassembled WGS sequence"/>
</dbReference>
<evidence type="ECO:0000256" key="1">
    <source>
        <dbReference type="SAM" id="MobiDB-lite"/>
    </source>
</evidence>
<gene>
    <name evidence="3" type="ORF">FA14DRAFT_61929</name>
</gene>
<dbReference type="EMBL" id="KZ819604">
    <property type="protein sequence ID" value="PWN33412.1"/>
    <property type="molecule type" value="Genomic_DNA"/>
</dbReference>
<feature type="region of interest" description="Disordered" evidence="1">
    <location>
        <begin position="560"/>
        <end position="582"/>
    </location>
</feature>
<protein>
    <submittedName>
        <fullName evidence="3">Uncharacterized protein</fullName>
    </submittedName>
</protein>
<feature type="transmembrane region" description="Helical" evidence="2">
    <location>
        <begin position="778"/>
        <end position="799"/>
    </location>
</feature>
<evidence type="ECO:0000313" key="4">
    <source>
        <dbReference type="Proteomes" id="UP000245771"/>
    </source>
</evidence>
<reference evidence="3 4" key="1">
    <citation type="journal article" date="2018" name="Mol. Biol. Evol.">
        <title>Broad Genomic Sampling Reveals a Smut Pathogenic Ancestry of the Fungal Clade Ustilaginomycotina.</title>
        <authorList>
            <person name="Kijpornyongpan T."/>
            <person name="Mondo S.J."/>
            <person name="Barry K."/>
            <person name="Sandor L."/>
            <person name="Lee J."/>
            <person name="Lipzen A."/>
            <person name="Pangilinan J."/>
            <person name="LaButti K."/>
            <person name="Hainaut M."/>
            <person name="Henrissat B."/>
            <person name="Grigoriev I.V."/>
            <person name="Spatafora J.W."/>
            <person name="Aime M.C."/>
        </authorList>
    </citation>
    <scope>NUCLEOTIDE SEQUENCE [LARGE SCALE GENOMIC DNA]</scope>
    <source>
        <strain evidence="3 4">MCA 3882</strain>
    </source>
</reference>